<protein>
    <recommendedName>
        <fullName evidence="10">M18 family aminopeptidase</fullName>
        <ecNumber evidence="10">3.4.11.-</ecNumber>
    </recommendedName>
</protein>
<reference evidence="11 12" key="1">
    <citation type="submission" date="2021-10" db="EMBL/GenBank/DDBJ databases">
        <title>Anaerobic single-cell dispensing facilitates the cultivation of human gut bacteria.</title>
        <authorList>
            <person name="Afrizal A."/>
        </authorList>
    </citation>
    <scope>NUCLEOTIDE SEQUENCE [LARGE SCALE GENOMIC DNA]</scope>
    <source>
        <strain evidence="11 12">CLA-AA-H276</strain>
    </source>
</reference>
<keyword evidence="8 9" id="KW-0482">Metalloprotease</keyword>
<dbReference type="Gene3D" id="3.40.630.10">
    <property type="entry name" value="Zn peptidases"/>
    <property type="match status" value="1"/>
</dbReference>
<comment type="cofactor">
    <cofactor evidence="1 10">
        <name>Zn(2+)</name>
        <dbReference type="ChEBI" id="CHEBI:29105"/>
    </cofactor>
</comment>
<dbReference type="InterPro" id="IPR023358">
    <property type="entry name" value="Peptidase_M18_dom2"/>
</dbReference>
<dbReference type="InterPro" id="IPR001948">
    <property type="entry name" value="Peptidase_M18"/>
</dbReference>
<evidence type="ECO:0000256" key="4">
    <source>
        <dbReference type="ARBA" id="ARBA00022670"/>
    </source>
</evidence>
<evidence type="ECO:0000256" key="5">
    <source>
        <dbReference type="ARBA" id="ARBA00022723"/>
    </source>
</evidence>
<evidence type="ECO:0000256" key="1">
    <source>
        <dbReference type="ARBA" id="ARBA00001947"/>
    </source>
</evidence>
<evidence type="ECO:0000256" key="8">
    <source>
        <dbReference type="ARBA" id="ARBA00023049"/>
    </source>
</evidence>
<evidence type="ECO:0000256" key="6">
    <source>
        <dbReference type="ARBA" id="ARBA00022801"/>
    </source>
</evidence>
<organism evidence="11 12">
    <name type="scientific">Hominiventricola filiformis</name>
    <dbReference type="NCBI Taxonomy" id="2885352"/>
    <lineage>
        <taxon>Bacteria</taxon>
        <taxon>Bacillati</taxon>
        <taxon>Bacillota</taxon>
        <taxon>Clostridia</taxon>
        <taxon>Lachnospirales</taxon>
        <taxon>Lachnospiraceae</taxon>
        <taxon>Hominiventricola</taxon>
    </lineage>
</organism>
<dbReference type="GO" id="GO:0006508">
    <property type="term" value="P:proteolysis"/>
    <property type="evidence" value="ECO:0007669"/>
    <property type="project" value="UniProtKB-KW"/>
</dbReference>
<dbReference type="NCBIfam" id="NF002759">
    <property type="entry name" value="PRK02813.1"/>
    <property type="match status" value="1"/>
</dbReference>
<evidence type="ECO:0000313" key="12">
    <source>
        <dbReference type="Proteomes" id="UP001198220"/>
    </source>
</evidence>
<name>A0AAE3A970_9FIRM</name>
<keyword evidence="4 9" id="KW-0645">Protease</keyword>
<evidence type="ECO:0000256" key="3">
    <source>
        <dbReference type="ARBA" id="ARBA00022438"/>
    </source>
</evidence>
<keyword evidence="3 9" id="KW-0031">Aminopeptidase</keyword>
<evidence type="ECO:0000256" key="7">
    <source>
        <dbReference type="ARBA" id="ARBA00022833"/>
    </source>
</evidence>
<dbReference type="GO" id="GO:0005737">
    <property type="term" value="C:cytoplasm"/>
    <property type="evidence" value="ECO:0007669"/>
    <property type="project" value="UniProtKB-ARBA"/>
</dbReference>
<dbReference type="GO" id="GO:0008270">
    <property type="term" value="F:zinc ion binding"/>
    <property type="evidence" value="ECO:0007669"/>
    <property type="project" value="InterPro"/>
</dbReference>
<dbReference type="Gene3D" id="2.30.250.10">
    <property type="entry name" value="Aminopeptidase i, Domain 2"/>
    <property type="match status" value="1"/>
</dbReference>
<dbReference type="Pfam" id="PF02127">
    <property type="entry name" value="Peptidase_M18"/>
    <property type="match status" value="1"/>
</dbReference>
<gene>
    <name evidence="11" type="ORF">LKD36_11130</name>
</gene>
<dbReference type="GO" id="GO:0004177">
    <property type="term" value="F:aminopeptidase activity"/>
    <property type="evidence" value="ECO:0007669"/>
    <property type="project" value="UniProtKB-KW"/>
</dbReference>
<keyword evidence="7 9" id="KW-0862">Zinc</keyword>
<dbReference type="PANTHER" id="PTHR28570:SF3">
    <property type="entry name" value="ASPARTYL AMINOPEPTIDASE"/>
    <property type="match status" value="1"/>
</dbReference>
<keyword evidence="6 9" id="KW-0378">Hydrolase</keyword>
<dbReference type="PANTHER" id="PTHR28570">
    <property type="entry name" value="ASPARTYL AMINOPEPTIDASE"/>
    <property type="match status" value="1"/>
</dbReference>
<sequence>MELRIKNRTEELKDFIMKGTSPFHVTAEAARKLKEGGYEELNFHCPWQLERGGRYYVMHRDSTLIAFSVGEDWDGQNDFRMAAAHTDFPNLRIKQNAEMQKEGYGLLNVEVYGGAILNTWLDRPLSAAGRVALKSDDVFRPQMRLIDLKDPMFIIPNLAIHLNREVNKGTELNKQKELLPIAGVSGAGFSEHFFRELLAERLSVRPEEILDYEIGLYNADQPVYTGMNKELFSAPRIDNLSSVLAILNGLMEGGRDAVNVAAFFDHEEIGSRTKQGAGSMVLSMVLEKISSGLNLDRTQFLQGLSESMLLSVDVGHAFHPNYAEKMDPTNHSPLNGGFCIKEASAQSYATDCGAVAIIEQICMQEGIAYTKFFNRSDGTSGSTLGSIASSLVPVPTVDVGLPLLAMHSSRELMGVKDLDALTDMIRAYYTL</sequence>
<dbReference type="GO" id="GO:0008237">
    <property type="term" value="F:metallopeptidase activity"/>
    <property type="evidence" value="ECO:0007669"/>
    <property type="project" value="UniProtKB-KW"/>
</dbReference>
<evidence type="ECO:0000256" key="10">
    <source>
        <dbReference type="RuleBase" id="RU004387"/>
    </source>
</evidence>
<comment type="caution">
    <text evidence="11">The sequence shown here is derived from an EMBL/GenBank/DDBJ whole genome shotgun (WGS) entry which is preliminary data.</text>
</comment>
<dbReference type="EMBL" id="JAJEPS010000010">
    <property type="protein sequence ID" value="MCC2126733.1"/>
    <property type="molecule type" value="Genomic_DNA"/>
</dbReference>
<evidence type="ECO:0000313" key="11">
    <source>
        <dbReference type="EMBL" id="MCC2126733.1"/>
    </source>
</evidence>
<keyword evidence="5 9" id="KW-0479">Metal-binding</keyword>
<comment type="similarity">
    <text evidence="2 9">Belongs to the peptidase M18 family.</text>
</comment>
<dbReference type="PRINTS" id="PR00932">
    <property type="entry name" value="AMINO1PTASE"/>
</dbReference>
<evidence type="ECO:0000256" key="2">
    <source>
        <dbReference type="ARBA" id="ARBA00008290"/>
    </source>
</evidence>
<dbReference type="AlphaFoldDB" id="A0AAE3A970"/>
<proteinExistence type="inferred from homology"/>
<dbReference type="EC" id="3.4.11.-" evidence="10"/>
<dbReference type="SUPFAM" id="SSF53187">
    <property type="entry name" value="Zn-dependent exopeptidases"/>
    <property type="match status" value="1"/>
</dbReference>
<dbReference type="SUPFAM" id="SSF101821">
    <property type="entry name" value="Aminopeptidase/glucanase lid domain"/>
    <property type="match status" value="1"/>
</dbReference>
<keyword evidence="12" id="KW-1185">Reference proteome</keyword>
<accession>A0AAE3A970</accession>
<dbReference type="Proteomes" id="UP001198220">
    <property type="component" value="Unassembled WGS sequence"/>
</dbReference>
<evidence type="ECO:0000256" key="9">
    <source>
        <dbReference type="RuleBase" id="RU004386"/>
    </source>
</evidence>
<dbReference type="RefSeq" id="WP_308459639.1">
    <property type="nucleotide sequence ID" value="NZ_JAJEPS010000010.1"/>
</dbReference>